<evidence type="ECO:0000256" key="2">
    <source>
        <dbReference type="ARBA" id="ARBA00022771"/>
    </source>
</evidence>
<feature type="compositionally biased region" description="Basic and acidic residues" evidence="5">
    <location>
        <begin position="397"/>
        <end position="408"/>
    </location>
</feature>
<feature type="compositionally biased region" description="Basic and acidic residues" evidence="5">
    <location>
        <begin position="9"/>
        <end position="26"/>
    </location>
</feature>
<keyword evidence="3 4" id="KW-0862">Zinc</keyword>
<feature type="compositionally biased region" description="Basic and acidic residues" evidence="5">
    <location>
        <begin position="583"/>
        <end position="629"/>
    </location>
</feature>
<feature type="compositionally biased region" description="Polar residues" evidence="5">
    <location>
        <begin position="248"/>
        <end position="260"/>
    </location>
</feature>
<feature type="compositionally biased region" description="Basic and acidic residues" evidence="5">
    <location>
        <begin position="1235"/>
        <end position="1249"/>
    </location>
</feature>
<feature type="compositionally biased region" description="Basic and acidic residues" evidence="5">
    <location>
        <begin position="362"/>
        <end position="385"/>
    </location>
</feature>
<proteinExistence type="evidence at transcript level"/>
<dbReference type="InterPro" id="IPR000571">
    <property type="entry name" value="Znf_CCCH"/>
</dbReference>
<feature type="compositionally biased region" description="Pro residues" evidence="5">
    <location>
        <begin position="632"/>
        <end position="641"/>
    </location>
</feature>
<feature type="compositionally biased region" description="Basic and acidic residues" evidence="5">
    <location>
        <begin position="38"/>
        <end position="48"/>
    </location>
</feature>
<feature type="compositionally biased region" description="Basic and acidic residues" evidence="5">
    <location>
        <begin position="663"/>
        <end position="687"/>
    </location>
</feature>
<dbReference type="PROSITE" id="PS50103">
    <property type="entry name" value="ZF_C3H1"/>
    <property type="match status" value="1"/>
</dbReference>
<accession>A0A131XDV6</accession>
<feature type="compositionally biased region" description="Low complexity" evidence="5">
    <location>
        <begin position="1209"/>
        <end position="1231"/>
    </location>
</feature>
<feature type="compositionally biased region" description="Basic and acidic residues" evidence="5">
    <location>
        <begin position="1289"/>
        <end position="1311"/>
    </location>
</feature>
<feature type="compositionally biased region" description="Basic residues" evidence="5">
    <location>
        <begin position="446"/>
        <end position="459"/>
    </location>
</feature>
<feature type="compositionally biased region" description="Basic and acidic residues" evidence="5">
    <location>
        <begin position="333"/>
        <end position="355"/>
    </location>
</feature>
<feature type="compositionally biased region" description="Low complexity" evidence="5">
    <location>
        <begin position="507"/>
        <end position="523"/>
    </location>
</feature>
<feature type="compositionally biased region" description="Low complexity" evidence="5">
    <location>
        <begin position="133"/>
        <end position="149"/>
    </location>
</feature>
<feature type="compositionally biased region" description="Acidic residues" evidence="5">
    <location>
        <begin position="283"/>
        <end position="294"/>
    </location>
</feature>
<feature type="compositionally biased region" description="Basic and acidic residues" evidence="5">
    <location>
        <begin position="460"/>
        <end position="470"/>
    </location>
</feature>
<dbReference type="PANTHER" id="PTHR38563">
    <property type="entry name" value="FL(2)D-ASSOCIATED COMPLEX COMPONENT"/>
    <property type="match status" value="1"/>
</dbReference>
<name>A0A131XDV6_9ACAR</name>
<dbReference type="InterPro" id="IPR036855">
    <property type="entry name" value="Znf_CCCH_sf"/>
</dbReference>
<feature type="compositionally biased region" description="Low complexity" evidence="5">
    <location>
        <begin position="295"/>
        <end position="309"/>
    </location>
</feature>
<evidence type="ECO:0000256" key="3">
    <source>
        <dbReference type="ARBA" id="ARBA00022833"/>
    </source>
</evidence>
<keyword evidence="1 4" id="KW-0479">Metal-binding</keyword>
<keyword evidence="2 4" id="KW-0863">Zinc-finger</keyword>
<feature type="compositionally biased region" description="Basic and acidic residues" evidence="5">
    <location>
        <begin position="191"/>
        <end position="210"/>
    </location>
</feature>
<dbReference type="GO" id="GO:0036396">
    <property type="term" value="C:RNA N6-methyladenosine methyltransferase complex"/>
    <property type="evidence" value="ECO:0007669"/>
    <property type="project" value="InterPro"/>
</dbReference>
<feature type="compositionally biased region" description="Pro residues" evidence="5">
    <location>
        <begin position="436"/>
        <end position="445"/>
    </location>
</feature>
<feature type="compositionally biased region" description="Basic and acidic residues" evidence="5">
    <location>
        <begin position="891"/>
        <end position="1010"/>
    </location>
</feature>
<dbReference type="SMART" id="SM00356">
    <property type="entry name" value="ZnF_C3H1"/>
    <property type="match status" value="1"/>
</dbReference>
<dbReference type="PANTHER" id="PTHR38563:SF1">
    <property type="entry name" value="FL(2)D-ASSOCIATED COMPLEX COMPONENT"/>
    <property type="match status" value="1"/>
</dbReference>
<dbReference type="GO" id="GO:0005581">
    <property type="term" value="C:collagen trimer"/>
    <property type="evidence" value="ECO:0007669"/>
    <property type="project" value="UniProtKB-KW"/>
</dbReference>
<feature type="region of interest" description="Disordered" evidence="5">
    <location>
        <begin position="68"/>
        <end position="1380"/>
    </location>
</feature>
<feature type="compositionally biased region" description="Acidic residues" evidence="5">
    <location>
        <begin position="175"/>
        <end position="190"/>
    </location>
</feature>
<feature type="zinc finger region" description="C3H1-type" evidence="4">
    <location>
        <begin position="44"/>
        <end position="72"/>
    </location>
</feature>
<feature type="region of interest" description="Disordered" evidence="5">
    <location>
        <begin position="1"/>
        <end position="55"/>
    </location>
</feature>
<feature type="compositionally biased region" description="Low complexity" evidence="5">
    <location>
        <begin position="423"/>
        <end position="435"/>
    </location>
</feature>
<dbReference type="GO" id="GO:0008270">
    <property type="term" value="F:zinc ion binding"/>
    <property type="evidence" value="ECO:0007669"/>
    <property type="project" value="UniProtKB-KW"/>
</dbReference>
<keyword evidence="7" id="KW-0176">Collagen</keyword>
<feature type="compositionally biased region" description="Basic and acidic residues" evidence="5">
    <location>
        <begin position="1056"/>
        <end position="1081"/>
    </location>
</feature>
<feature type="compositionally biased region" description="Basic and acidic residues" evidence="5">
    <location>
        <begin position="1088"/>
        <end position="1121"/>
    </location>
</feature>
<feature type="region of interest" description="Disordered" evidence="5">
    <location>
        <begin position="1441"/>
        <end position="1462"/>
    </location>
</feature>
<feature type="compositionally biased region" description="Basic and acidic residues" evidence="5">
    <location>
        <begin position="85"/>
        <end position="95"/>
    </location>
</feature>
<protein>
    <submittedName>
        <fullName evidence="7">Putative collagen alpha-1iii chain</fullName>
    </submittedName>
</protein>
<evidence type="ECO:0000256" key="1">
    <source>
        <dbReference type="ARBA" id="ARBA00022723"/>
    </source>
</evidence>
<reference evidence="7" key="1">
    <citation type="journal article" date="2017" name="Ticks Tick Borne Dis.">
        <title>An insight into the sialome of Hyalomma excavatum.</title>
        <authorList>
            <person name="Ribeiro J.M."/>
            <person name="Slovak M."/>
            <person name="Francischetti I.M."/>
        </authorList>
    </citation>
    <scope>NUCLEOTIDE SEQUENCE</scope>
    <source>
        <strain evidence="7">Samish</strain>
        <tissue evidence="7">Salivary glands</tissue>
    </source>
</reference>
<organism evidence="7">
    <name type="scientific">Hyalomma excavatum</name>
    <dbReference type="NCBI Taxonomy" id="257692"/>
    <lineage>
        <taxon>Eukaryota</taxon>
        <taxon>Metazoa</taxon>
        <taxon>Ecdysozoa</taxon>
        <taxon>Arthropoda</taxon>
        <taxon>Chelicerata</taxon>
        <taxon>Arachnida</taxon>
        <taxon>Acari</taxon>
        <taxon>Parasitiformes</taxon>
        <taxon>Ixodida</taxon>
        <taxon>Ixodoidea</taxon>
        <taxon>Ixodidae</taxon>
        <taxon>Hyalomminae</taxon>
        <taxon>Hyalomma</taxon>
    </lineage>
</organism>
<dbReference type="GO" id="GO:0016556">
    <property type="term" value="P:mRNA modification"/>
    <property type="evidence" value="ECO:0007669"/>
    <property type="project" value="InterPro"/>
</dbReference>
<feature type="compositionally biased region" description="Low complexity" evidence="5">
    <location>
        <begin position="1013"/>
        <end position="1022"/>
    </location>
</feature>
<feature type="compositionally biased region" description="Acidic residues" evidence="5">
    <location>
        <begin position="1342"/>
        <end position="1360"/>
    </location>
</feature>
<evidence type="ECO:0000256" key="5">
    <source>
        <dbReference type="SAM" id="MobiDB-lite"/>
    </source>
</evidence>
<dbReference type="InterPro" id="IPR040427">
    <property type="entry name" value="Flacc"/>
</dbReference>
<feature type="compositionally biased region" description="Basic and acidic residues" evidence="5">
    <location>
        <begin position="1023"/>
        <end position="1034"/>
    </location>
</feature>
<sequence>MSSKVQRKVTVENVKESGDGPRRPSVFERLGPGALTNQERRSRDDPGEQCRNWMRSGACSFGSKCRYQHEAYPPSSSSSSSSRLPKSERDSSQKDLRHKVRHKQQDFKESDSRSPSPKRRKVSTSSGAGGGSVTVTTAVVGSSTGGSSSRSRRTDAESKIKSQVVVTRPRSPLSGEDETSDGLLDCEEDNLELKRQQLQRELDLLQKDNHPSSSGSAGSKGGAGSSGTNATSVAQPPPPSETPGPTKSARSAQPTPQGQPSGSSESSSESDDSSSSDSSSSSSDDEDDDDDSEDSSSSSSSGAASPSAGRGSGGGALPPAVAEGQRHHRGHRGSAEERGTTAHRSVDGKSSREPSRTGSSSHGHDKDAGRHGRDRHRGQSREPPEAGRMSPSRRGRGPRDGVDYDRYAGRSRGPRTPSPGPPTATKAASSSAQPSKGPPPPYPPGKPRKKKKSGKRRRDREKQLRAERARVAQSHGAAPFPESPSPERQLSPPSSRHRGSREGGMRGAPPSRSGRYGPPSSGRSPPPPREGSAAAPGHRGAGAPSKRPRRETPPPPPSSNPAQGDGSVPPPPPAAPPSQLSSRDSRKKDGDNRHGRPEDYGGRSDPKGYDGRYDADASRSGRKRGEPGHTDQPPPPPPPPHRGTRHDPLPPEDAEMLEPGEVLPEHTERYVGERGRYDQGRGRDGRRMDHHRSRSPSPALAGLPPRSRMDMDMHRMDYPHSPRSRNQDSRGKSDLRGSDGRRGDPYIRGDPRGDLRGDMRVDPRGDLRADTRVDPRDPRDIRVDPRGDSRSDPRGDLRDLRRDPRGGDSRGDLRGDPRIDSRGDLRGGDPYRRGIDLRGDQGKQDIRGGDYHSRGDYHGRGDLKPDYHSRGDPYSRGGDGRVPLDPYGRSSDYRDGRDLHSRMDLRGKDLPPPPRMDRGDLPGYDPRSDDYGRLAEDYYARVDRRDYYADGYGPHRSELRDRGPRDLRRPEHVSRMDVRGGGEPHLKGRLEPGGRGEHRRNDSRGRDERGYGLSRLEPSSSRSRGDPRGSDDGPKAGGRGDPYERGEPPYRGGGEPGHRGEPRGSDSRGDPGRRGGGDYKGRGAAPSRIDDSGPSRYSRREADPLLDARDSRTGSNRDGRGGGRSRSVSPNRGYERRRPPARSTKEVSKRGEGDGKPEIDDVREGGSGGSRGSSPRRAREKAPATKTSRSSSQDEAAERPDQSPDTSMPEAAVPKVEVASPVSEESGGESPTKAEISDSSKHMVLVEECKSEDDNEEGQEAKVGGGDTYSDWSDDDDDDILTRGEQAVDLDKKDALSDAHMDTSSRDKPEEAGDPNLIEVDAVPISPEESPRSAQGEGTTALEDEFDPISDDELEALIDESQEKEPAPEPEPAISDVLDIDWSILVKESSRTKDGTVSEKRGSARERYSGARVLARIGISRDLAGEELAQQVVEFCQKELAKDKKEPDDQGAGEGGAGNETAQKGEDFQLENLTAGFHAAAVAARRQQNLALESCGRYCRALSARRDLMLRRALCKVYEPSSTEPATNVDLQLYRRSLQLYQSRTQVQLAC</sequence>
<evidence type="ECO:0000313" key="7">
    <source>
        <dbReference type="EMBL" id="JAP65179.1"/>
    </source>
</evidence>
<feature type="compositionally biased region" description="Basic and acidic residues" evidence="5">
    <location>
        <begin position="707"/>
        <end position="873"/>
    </location>
</feature>
<feature type="compositionally biased region" description="Basic and acidic residues" evidence="5">
    <location>
        <begin position="103"/>
        <end position="112"/>
    </location>
</feature>
<evidence type="ECO:0000256" key="4">
    <source>
        <dbReference type="PROSITE-ProRule" id="PRU00723"/>
    </source>
</evidence>
<feature type="compositionally biased region" description="Low complexity" evidence="5">
    <location>
        <begin position="530"/>
        <end position="545"/>
    </location>
</feature>
<evidence type="ECO:0000259" key="6">
    <source>
        <dbReference type="PROSITE" id="PS50103"/>
    </source>
</evidence>
<feature type="domain" description="C3H1-type" evidence="6">
    <location>
        <begin position="44"/>
        <end position="72"/>
    </location>
</feature>
<feature type="compositionally biased region" description="Polar residues" evidence="5">
    <location>
        <begin position="1185"/>
        <end position="1194"/>
    </location>
</feature>
<dbReference type="SUPFAM" id="SSF90229">
    <property type="entry name" value="CCCH zinc finger"/>
    <property type="match status" value="1"/>
</dbReference>
<feature type="compositionally biased region" description="Basic and acidic residues" evidence="5">
    <location>
        <begin position="1133"/>
        <end position="1164"/>
    </location>
</feature>
<dbReference type="EMBL" id="GEFH01003402">
    <property type="protein sequence ID" value="JAP65179.1"/>
    <property type="molecule type" value="mRNA"/>
</dbReference>
<dbReference type="Pfam" id="PF00642">
    <property type="entry name" value="zf-CCCH"/>
    <property type="match status" value="1"/>
</dbReference>